<dbReference type="PANTHER" id="PTHR42918:SF6">
    <property type="entry name" value="ELONGATION FACTOR P--(R)-BETA-LYSINE LIGASE"/>
    <property type="match status" value="1"/>
</dbReference>
<keyword evidence="1" id="KW-0436">Ligase</keyword>
<keyword evidence="2" id="KW-0547">Nucleotide-binding</keyword>
<dbReference type="PROSITE" id="PS50862">
    <property type="entry name" value="AA_TRNA_LIGASE_II"/>
    <property type="match status" value="1"/>
</dbReference>
<name>A0A9D9HRS1_9SPIR</name>
<dbReference type="GO" id="GO:0005524">
    <property type="term" value="F:ATP binding"/>
    <property type="evidence" value="ECO:0007669"/>
    <property type="project" value="InterPro"/>
</dbReference>
<dbReference type="InterPro" id="IPR004364">
    <property type="entry name" value="Aa-tRNA-synt_II"/>
</dbReference>
<dbReference type="InterPro" id="IPR006195">
    <property type="entry name" value="aa-tRNA-synth_II"/>
</dbReference>
<comment type="caution">
    <text evidence="5">The sequence shown here is derived from an EMBL/GenBank/DDBJ whole genome shotgun (WGS) entry which is preliminary data.</text>
</comment>
<sequence>MDLETLKLRSQIIKETRNFFSEAGYIETDVPVLSSSLIPETCLEVFKTEYIYPRENRKGELYLVPSPEYYMKKLIARFKCSVFQISKCFRNLESRGRIHSPEFTMLEYYSVGKNYIDSIKITEDLIFYLGKKLYGDNLPEIFRPPFLRITVDGAFEKYLGFRLSDFQDFESLKHKAESLDLMLNPETCTTWEEVYNLLFVNSVEPNLPEDKIIFLMDYPAQVPCLAKNKNDFAKERWELYGRGIELANCYTEENDSKKVRDYFETETREKNKTAVVPHKVDNEYYKIFETFPETSGVAIGMDRLIALLLDKKTIEPVLPFPLEF</sequence>
<reference evidence="5" key="1">
    <citation type="submission" date="2020-10" db="EMBL/GenBank/DDBJ databases">
        <authorList>
            <person name="Gilroy R."/>
        </authorList>
    </citation>
    <scope>NUCLEOTIDE SEQUENCE</scope>
    <source>
        <strain evidence="5">10532</strain>
    </source>
</reference>
<dbReference type="InterPro" id="IPR045864">
    <property type="entry name" value="aa-tRNA-synth_II/BPL/LPL"/>
</dbReference>
<gene>
    <name evidence="5" type="ORF">IAA81_10675</name>
</gene>
<evidence type="ECO:0000259" key="4">
    <source>
        <dbReference type="PROSITE" id="PS50862"/>
    </source>
</evidence>
<evidence type="ECO:0000256" key="3">
    <source>
        <dbReference type="ARBA" id="ARBA00022840"/>
    </source>
</evidence>
<proteinExistence type="predicted"/>
<protein>
    <submittedName>
        <fullName evidence="5">LysR family transcriptional regulator</fullName>
    </submittedName>
</protein>
<dbReference type="AlphaFoldDB" id="A0A9D9HRS1"/>
<dbReference type="GO" id="GO:0005829">
    <property type="term" value="C:cytosol"/>
    <property type="evidence" value="ECO:0007669"/>
    <property type="project" value="TreeGrafter"/>
</dbReference>
<dbReference type="PANTHER" id="PTHR42918">
    <property type="entry name" value="LYSYL-TRNA SYNTHETASE"/>
    <property type="match status" value="1"/>
</dbReference>
<organism evidence="5 6">
    <name type="scientific">Candidatus Gallitreponema excrementavium</name>
    <dbReference type="NCBI Taxonomy" id="2840840"/>
    <lineage>
        <taxon>Bacteria</taxon>
        <taxon>Pseudomonadati</taxon>
        <taxon>Spirochaetota</taxon>
        <taxon>Spirochaetia</taxon>
        <taxon>Spirochaetales</taxon>
        <taxon>Candidatus Gallitreponema</taxon>
    </lineage>
</organism>
<reference evidence="5" key="2">
    <citation type="journal article" date="2021" name="PeerJ">
        <title>Extensive microbial diversity within the chicken gut microbiome revealed by metagenomics and culture.</title>
        <authorList>
            <person name="Gilroy R."/>
            <person name="Ravi A."/>
            <person name="Getino M."/>
            <person name="Pursley I."/>
            <person name="Horton D.L."/>
            <person name="Alikhan N.F."/>
            <person name="Baker D."/>
            <person name="Gharbi K."/>
            <person name="Hall N."/>
            <person name="Watson M."/>
            <person name="Adriaenssens E.M."/>
            <person name="Foster-Nyarko E."/>
            <person name="Jarju S."/>
            <person name="Secka A."/>
            <person name="Antonio M."/>
            <person name="Oren A."/>
            <person name="Chaudhuri R.R."/>
            <person name="La Ragione R."/>
            <person name="Hildebrand F."/>
            <person name="Pallen M.J."/>
        </authorList>
    </citation>
    <scope>NUCLEOTIDE SEQUENCE</scope>
    <source>
        <strain evidence="5">10532</strain>
    </source>
</reference>
<dbReference type="Gene3D" id="3.30.930.10">
    <property type="entry name" value="Bira Bifunctional Protein, Domain 2"/>
    <property type="match status" value="1"/>
</dbReference>
<evidence type="ECO:0000256" key="1">
    <source>
        <dbReference type="ARBA" id="ARBA00022598"/>
    </source>
</evidence>
<evidence type="ECO:0000313" key="5">
    <source>
        <dbReference type="EMBL" id="MBO8458668.1"/>
    </source>
</evidence>
<dbReference type="GO" id="GO:0004824">
    <property type="term" value="F:lysine-tRNA ligase activity"/>
    <property type="evidence" value="ECO:0007669"/>
    <property type="project" value="TreeGrafter"/>
</dbReference>
<feature type="domain" description="Aminoacyl-transfer RNA synthetases class-II family profile" evidence="4">
    <location>
        <begin position="6"/>
        <end position="319"/>
    </location>
</feature>
<evidence type="ECO:0000256" key="2">
    <source>
        <dbReference type="ARBA" id="ARBA00022741"/>
    </source>
</evidence>
<dbReference type="Pfam" id="PF00152">
    <property type="entry name" value="tRNA-synt_2"/>
    <property type="match status" value="1"/>
</dbReference>
<dbReference type="GO" id="GO:0000049">
    <property type="term" value="F:tRNA binding"/>
    <property type="evidence" value="ECO:0007669"/>
    <property type="project" value="TreeGrafter"/>
</dbReference>
<keyword evidence="3" id="KW-0067">ATP-binding</keyword>
<dbReference type="GO" id="GO:0006430">
    <property type="term" value="P:lysyl-tRNA aminoacylation"/>
    <property type="evidence" value="ECO:0007669"/>
    <property type="project" value="TreeGrafter"/>
</dbReference>
<accession>A0A9D9HRS1</accession>
<evidence type="ECO:0000313" key="6">
    <source>
        <dbReference type="Proteomes" id="UP000823638"/>
    </source>
</evidence>
<dbReference type="Proteomes" id="UP000823638">
    <property type="component" value="Unassembled WGS sequence"/>
</dbReference>
<dbReference type="SUPFAM" id="SSF55681">
    <property type="entry name" value="Class II aaRS and biotin synthetases"/>
    <property type="match status" value="1"/>
</dbReference>
<dbReference type="EMBL" id="JADIMM010000118">
    <property type="protein sequence ID" value="MBO8458668.1"/>
    <property type="molecule type" value="Genomic_DNA"/>
</dbReference>